<organism evidence="1 2">
    <name type="scientific">Limosilactobacillus reuteri</name>
    <name type="common">Lactobacillus reuteri</name>
    <dbReference type="NCBI Taxonomy" id="1598"/>
    <lineage>
        <taxon>Bacteria</taxon>
        <taxon>Bacillati</taxon>
        <taxon>Bacillota</taxon>
        <taxon>Bacilli</taxon>
        <taxon>Lactobacillales</taxon>
        <taxon>Lactobacillaceae</taxon>
        <taxon>Limosilactobacillus</taxon>
    </lineage>
</organism>
<gene>
    <name evidence="1" type="ORF">HF865_03520</name>
</gene>
<protein>
    <submittedName>
        <fullName evidence="1">Uncharacterized protein</fullName>
    </submittedName>
</protein>
<accession>A0AAW9ZID6</accession>
<sequence>MTENQTETLTDDQLFELAKDLIEDHEELKDENVTTDDLVKILNHVDSEFVKSMYNSKYQVVLNDDVCEEIKPSVSVKYLLRDLAAASIAEELKSLNYSANGLTDEILNFAVTSVNSYMTRKNDLSGIYANIEHFSDLVNKNYCSIFDREFTVLLEYGRNSDAYGFVSDCLYDQIKDIVNSDDKELLPSDQIEYKWLIKPIKERQEQENVKE</sequence>
<dbReference type="Proteomes" id="UP000587270">
    <property type="component" value="Unassembled WGS sequence"/>
</dbReference>
<proteinExistence type="predicted"/>
<dbReference type="EMBL" id="JABAFN010000008">
    <property type="protein sequence ID" value="NME21780.1"/>
    <property type="molecule type" value="Genomic_DNA"/>
</dbReference>
<evidence type="ECO:0000313" key="2">
    <source>
        <dbReference type="Proteomes" id="UP000587270"/>
    </source>
</evidence>
<dbReference type="RefSeq" id="WP_170090636.1">
    <property type="nucleotide sequence ID" value="NZ_JABAFN010000008.1"/>
</dbReference>
<comment type="caution">
    <text evidence="1">The sequence shown here is derived from an EMBL/GenBank/DDBJ whole genome shotgun (WGS) entry which is preliminary data.</text>
</comment>
<reference evidence="1 2" key="1">
    <citation type="submission" date="2020-04" db="EMBL/GenBank/DDBJ databases">
        <authorList>
            <person name="Hitch T.C.A."/>
            <person name="Wylensek D."/>
            <person name="Clavel T."/>
        </authorList>
    </citation>
    <scope>NUCLEOTIDE SEQUENCE [LARGE SCALE GENOMIC DNA]</scope>
    <source>
        <strain evidence="1 2">WCA-386-APC-4I</strain>
    </source>
</reference>
<name>A0AAW9ZID6_LIMRT</name>
<evidence type="ECO:0000313" key="1">
    <source>
        <dbReference type="EMBL" id="NME21780.1"/>
    </source>
</evidence>
<dbReference type="AlphaFoldDB" id="A0AAW9ZID6"/>